<sequence length="130" mass="14230">MATGVWWSNDGEGDPVVFGEMELRGVRGFLCRSSWGNGCGVRLQRRMANRERTRKRGESRERSGVGVVVSGGGEEIEGSGCNASDANKEVKNDGGGSTGKMRRGEICFGWLFAGEEDEEGVGMEVRHWRE</sequence>
<evidence type="ECO:0000256" key="1">
    <source>
        <dbReference type="SAM" id="MobiDB-lite"/>
    </source>
</evidence>
<gene>
    <name evidence="2" type="ORF">HAX54_038380</name>
</gene>
<evidence type="ECO:0000313" key="3">
    <source>
        <dbReference type="Proteomes" id="UP000823775"/>
    </source>
</evidence>
<reference evidence="2 3" key="1">
    <citation type="journal article" date="2021" name="BMC Genomics">
        <title>Datura genome reveals duplications of psychoactive alkaloid biosynthetic genes and high mutation rate following tissue culture.</title>
        <authorList>
            <person name="Rajewski A."/>
            <person name="Carter-House D."/>
            <person name="Stajich J."/>
            <person name="Litt A."/>
        </authorList>
    </citation>
    <scope>NUCLEOTIDE SEQUENCE [LARGE SCALE GENOMIC DNA]</scope>
    <source>
        <strain evidence="2">AR-01</strain>
    </source>
</reference>
<dbReference type="EMBL" id="JACEIK010000523">
    <property type="protein sequence ID" value="MCD7458493.1"/>
    <property type="molecule type" value="Genomic_DNA"/>
</dbReference>
<comment type="caution">
    <text evidence="2">The sequence shown here is derived from an EMBL/GenBank/DDBJ whole genome shotgun (WGS) entry which is preliminary data.</text>
</comment>
<feature type="compositionally biased region" description="Basic and acidic residues" evidence="1">
    <location>
        <begin position="48"/>
        <end position="63"/>
    </location>
</feature>
<organism evidence="2 3">
    <name type="scientific">Datura stramonium</name>
    <name type="common">Jimsonweed</name>
    <name type="synonym">Common thornapple</name>
    <dbReference type="NCBI Taxonomy" id="4076"/>
    <lineage>
        <taxon>Eukaryota</taxon>
        <taxon>Viridiplantae</taxon>
        <taxon>Streptophyta</taxon>
        <taxon>Embryophyta</taxon>
        <taxon>Tracheophyta</taxon>
        <taxon>Spermatophyta</taxon>
        <taxon>Magnoliopsida</taxon>
        <taxon>eudicotyledons</taxon>
        <taxon>Gunneridae</taxon>
        <taxon>Pentapetalae</taxon>
        <taxon>asterids</taxon>
        <taxon>lamiids</taxon>
        <taxon>Solanales</taxon>
        <taxon>Solanaceae</taxon>
        <taxon>Solanoideae</taxon>
        <taxon>Datureae</taxon>
        <taxon>Datura</taxon>
    </lineage>
</organism>
<name>A0ABS8SI36_DATST</name>
<keyword evidence="3" id="KW-1185">Reference proteome</keyword>
<dbReference type="Proteomes" id="UP000823775">
    <property type="component" value="Unassembled WGS sequence"/>
</dbReference>
<protein>
    <submittedName>
        <fullName evidence="2">Uncharacterized protein</fullName>
    </submittedName>
</protein>
<accession>A0ABS8SI36</accession>
<proteinExistence type="predicted"/>
<evidence type="ECO:0000313" key="2">
    <source>
        <dbReference type="EMBL" id="MCD7458493.1"/>
    </source>
</evidence>
<feature type="region of interest" description="Disordered" evidence="1">
    <location>
        <begin position="48"/>
        <end position="99"/>
    </location>
</feature>